<evidence type="ECO:0000313" key="3">
    <source>
        <dbReference type="Proteomes" id="UP001408356"/>
    </source>
</evidence>
<dbReference type="EMBL" id="JARVKF010000353">
    <property type="protein sequence ID" value="KAK9418725.1"/>
    <property type="molecule type" value="Genomic_DNA"/>
</dbReference>
<dbReference type="Proteomes" id="UP001408356">
    <property type="component" value="Unassembled WGS sequence"/>
</dbReference>
<feature type="compositionally biased region" description="Basic and acidic residues" evidence="1">
    <location>
        <begin position="60"/>
        <end position="80"/>
    </location>
</feature>
<feature type="compositionally biased region" description="Polar residues" evidence="1">
    <location>
        <begin position="24"/>
        <end position="35"/>
    </location>
</feature>
<name>A0ABR2UWQ9_9PEZI</name>
<feature type="compositionally biased region" description="Basic residues" evidence="1">
    <location>
        <begin position="1"/>
        <end position="12"/>
    </location>
</feature>
<keyword evidence="3" id="KW-1185">Reference proteome</keyword>
<organism evidence="2 3">
    <name type="scientific">Seiridium unicorne</name>
    <dbReference type="NCBI Taxonomy" id="138068"/>
    <lineage>
        <taxon>Eukaryota</taxon>
        <taxon>Fungi</taxon>
        <taxon>Dikarya</taxon>
        <taxon>Ascomycota</taxon>
        <taxon>Pezizomycotina</taxon>
        <taxon>Sordariomycetes</taxon>
        <taxon>Xylariomycetidae</taxon>
        <taxon>Amphisphaeriales</taxon>
        <taxon>Sporocadaceae</taxon>
        <taxon>Seiridium</taxon>
    </lineage>
</organism>
<protein>
    <submittedName>
        <fullName evidence="2">Uncharacterized protein</fullName>
    </submittedName>
</protein>
<evidence type="ECO:0000313" key="2">
    <source>
        <dbReference type="EMBL" id="KAK9418725.1"/>
    </source>
</evidence>
<accession>A0ABR2UWQ9</accession>
<comment type="caution">
    <text evidence="2">The sequence shown here is derived from an EMBL/GenBank/DDBJ whole genome shotgun (WGS) entry which is preliminary data.</text>
</comment>
<evidence type="ECO:0000256" key="1">
    <source>
        <dbReference type="SAM" id="MobiDB-lite"/>
    </source>
</evidence>
<reference evidence="2 3" key="1">
    <citation type="journal article" date="2024" name="J. Plant Pathol.">
        <title>Sequence and assembly of the genome of Seiridium unicorne, isolate CBS 538.82, causal agent of cypress canker disease.</title>
        <authorList>
            <person name="Scali E."/>
            <person name="Rocca G.D."/>
            <person name="Danti R."/>
            <person name="Garbelotto M."/>
            <person name="Barberini S."/>
            <person name="Baroncelli R."/>
            <person name="Emiliani G."/>
        </authorList>
    </citation>
    <scope>NUCLEOTIDE SEQUENCE [LARGE SCALE GENOMIC DNA]</scope>
    <source>
        <strain evidence="2 3">BM-138-508</strain>
    </source>
</reference>
<sequence length="80" mass="8738">MARNKKGNKGKKAQLPSAPAAVKPSQQPVRKSFNTLKRAFSEAISEKIGPASEPKKKSKKELVDKRADLVQRRKDGAKGP</sequence>
<feature type="region of interest" description="Disordered" evidence="1">
    <location>
        <begin position="1"/>
        <end position="80"/>
    </location>
</feature>
<proteinExistence type="predicted"/>
<gene>
    <name evidence="2" type="ORF">SUNI508_07745</name>
</gene>